<feature type="compositionally biased region" description="Basic and acidic residues" evidence="6">
    <location>
        <begin position="123"/>
        <end position="135"/>
    </location>
</feature>
<reference evidence="8" key="1">
    <citation type="journal article" date="2020" name="Stud. Mycol.">
        <title>101 Dothideomycetes genomes: a test case for predicting lifestyles and emergence of pathogens.</title>
        <authorList>
            <person name="Haridas S."/>
            <person name="Albert R."/>
            <person name="Binder M."/>
            <person name="Bloem J."/>
            <person name="Labutti K."/>
            <person name="Salamov A."/>
            <person name="Andreopoulos B."/>
            <person name="Baker S."/>
            <person name="Barry K."/>
            <person name="Bills G."/>
            <person name="Bluhm B."/>
            <person name="Cannon C."/>
            <person name="Castanera R."/>
            <person name="Culley D."/>
            <person name="Daum C."/>
            <person name="Ezra D."/>
            <person name="Gonzalez J."/>
            <person name="Henrissat B."/>
            <person name="Kuo A."/>
            <person name="Liang C."/>
            <person name="Lipzen A."/>
            <person name="Lutzoni F."/>
            <person name="Magnuson J."/>
            <person name="Mondo S."/>
            <person name="Nolan M."/>
            <person name="Ohm R."/>
            <person name="Pangilinan J."/>
            <person name="Park H.-J."/>
            <person name="Ramirez L."/>
            <person name="Alfaro M."/>
            <person name="Sun H."/>
            <person name="Tritt A."/>
            <person name="Yoshinaga Y."/>
            <person name="Zwiers L.-H."/>
            <person name="Turgeon B."/>
            <person name="Goodwin S."/>
            <person name="Spatafora J."/>
            <person name="Crous P."/>
            <person name="Grigoriev I."/>
        </authorList>
    </citation>
    <scope>NUCLEOTIDE SEQUENCE</scope>
    <source>
        <strain evidence="8">CBS 260.36</strain>
    </source>
</reference>
<evidence type="ECO:0000313" key="9">
    <source>
        <dbReference type="Proteomes" id="UP000799439"/>
    </source>
</evidence>
<feature type="zinc finger region" description="C3H1-type" evidence="5">
    <location>
        <begin position="288"/>
        <end position="311"/>
    </location>
</feature>
<keyword evidence="1 5" id="KW-0479">Metal-binding</keyword>
<gene>
    <name evidence="8" type="ORF">K461DRAFT_171613</name>
</gene>
<feature type="compositionally biased region" description="Polar residues" evidence="6">
    <location>
        <begin position="139"/>
        <end position="152"/>
    </location>
</feature>
<dbReference type="Proteomes" id="UP000799439">
    <property type="component" value="Unassembled WGS sequence"/>
</dbReference>
<evidence type="ECO:0000256" key="6">
    <source>
        <dbReference type="SAM" id="MobiDB-lite"/>
    </source>
</evidence>
<dbReference type="PANTHER" id="PTHR46156:SF1">
    <property type="entry name" value="ZINC FINGER CCCH DOMAIN-CONTAINING PROTEIN 3"/>
    <property type="match status" value="1"/>
</dbReference>
<dbReference type="OrthoDB" id="410307at2759"/>
<feature type="region of interest" description="Disordered" evidence="6">
    <location>
        <begin position="118"/>
        <end position="153"/>
    </location>
</feature>
<evidence type="ECO:0000313" key="8">
    <source>
        <dbReference type="EMBL" id="KAF2151342.1"/>
    </source>
</evidence>
<comment type="caution">
    <text evidence="8">The sequence shown here is derived from an EMBL/GenBank/DDBJ whole genome shotgun (WGS) entry which is preliminary data.</text>
</comment>
<dbReference type="Gene3D" id="4.10.1000.10">
    <property type="entry name" value="Zinc finger, CCCH-type"/>
    <property type="match status" value="2"/>
</dbReference>
<evidence type="ECO:0000256" key="1">
    <source>
        <dbReference type="ARBA" id="ARBA00022723"/>
    </source>
</evidence>
<sequence>MSEDAALQAKIAELSGRISRQKQTTAPDAYRPQPKPPARWSPYGQAFSPRGGYNKGFRNRTLVNASTPKDGSRAATPTESTTPNSGVTTHDRGRMQWTNASVFDKKAQEKIQAIEETANAKRQAKDDAQKNRVVDHVYGQSSRTSTPSQASTPREIIVNDLRFRVATDGSKLIRVFGKDSNYDRYSERSLSVPDGPNAEPHTTPKETKVAGVTFVRTKNGNMVRQGLVKNKRCSKWNLYHGERVSLSLLHRATSGTARKKLCPDFTSTGSCIRGNRCHFQHDVDKLAICKEFLRHGECAAGEDCNLSHEPTPHRVPTCLHFLRNNCTKPDCRYSHVQVDPSAPVCKDFARLGFCEKGAACVDRHVSECPDYTNTGVCRNSKCRLPHIDRAGTLRKAAAQKAAKGSDDDVSFDVSSDEGNYDEIDSDDADSDEMGEEDVVMAGSSDAGGELSQQQDFIAFS</sequence>
<dbReference type="GO" id="GO:0008270">
    <property type="term" value="F:zinc ion binding"/>
    <property type="evidence" value="ECO:0007669"/>
    <property type="project" value="UniProtKB-KW"/>
</dbReference>
<feature type="zinc finger region" description="C3H1-type" evidence="5">
    <location>
        <begin position="256"/>
        <end position="284"/>
    </location>
</feature>
<feature type="region of interest" description="Disordered" evidence="6">
    <location>
        <begin position="404"/>
        <end position="460"/>
    </location>
</feature>
<name>A0A9P4IWR6_9PEZI</name>
<evidence type="ECO:0000256" key="3">
    <source>
        <dbReference type="ARBA" id="ARBA00022771"/>
    </source>
</evidence>
<feature type="domain" description="C3H1-type" evidence="7">
    <location>
        <begin position="312"/>
        <end position="338"/>
    </location>
</feature>
<keyword evidence="3 5" id="KW-0863">Zinc-finger</keyword>
<dbReference type="Pfam" id="PF00642">
    <property type="entry name" value="zf-CCCH"/>
    <property type="match status" value="1"/>
</dbReference>
<organism evidence="8 9">
    <name type="scientific">Myriangium duriaei CBS 260.36</name>
    <dbReference type="NCBI Taxonomy" id="1168546"/>
    <lineage>
        <taxon>Eukaryota</taxon>
        <taxon>Fungi</taxon>
        <taxon>Dikarya</taxon>
        <taxon>Ascomycota</taxon>
        <taxon>Pezizomycotina</taxon>
        <taxon>Dothideomycetes</taxon>
        <taxon>Dothideomycetidae</taxon>
        <taxon>Myriangiales</taxon>
        <taxon>Myriangiaceae</taxon>
        <taxon>Myriangium</taxon>
    </lineage>
</organism>
<feature type="domain" description="C3H1-type" evidence="7">
    <location>
        <begin position="339"/>
        <end position="367"/>
    </location>
</feature>
<protein>
    <recommendedName>
        <fullName evidence="7">C3H1-type domain-containing protein</fullName>
    </recommendedName>
</protein>
<feature type="domain" description="C3H1-type" evidence="7">
    <location>
        <begin position="256"/>
        <end position="284"/>
    </location>
</feature>
<dbReference type="SUPFAM" id="SSF90229">
    <property type="entry name" value="CCCH zinc finger"/>
    <property type="match status" value="3"/>
</dbReference>
<dbReference type="FunFam" id="4.10.1000.10:FF:000035">
    <property type="entry name" value="CCCH zinc finger protein, variant"/>
    <property type="match status" value="1"/>
</dbReference>
<keyword evidence="2" id="KW-0677">Repeat</keyword>
<dbReference type="SMART" id="SM00356">
    <property type="entry name" value="ZnF_C3H1"/>
    <property type="match status" value="5"/>
</dbReference>
<keyword evidence="4 5" id="KW-0862">Zinc</keyword>
<dbReference type="EMBL" id="ML996088">
    <property type="protein sequence ID" value="KAF2151342.1"/>
    <property type="molecule type" value="Genomic_DNA"/>
</dbReference>
<feature type="region of interest" description="Disordered" evidence="6">
    <location>
        <begin position="185"/>
        <end position="204"/>
    </location>
</feature>
<evidence type="ECO:0000256" key="2">
    <source>
        <dbReference type="ARBA" id="ARBA00022737"/>
    </source>
</evidence>
<dbReference type="PROSITE" id="PS50103">
    <property type="entry name" value="ZF_C3H1"/>
    <property type="match status" value="4"/>
</dbReference>
<evidence type="ECO:0000256" key="4">
    <source>
        <dbReference type="ARBA" id="ARBA00022833"/>
    </source>
</evidence>
<accession>A0A9P4IWR6</accession>
<dbReference type="InterPro" id="IPR000571">
    <property type="entry name" value="Znf_CCCH"/>
</dbReference>
<feature type="domain" description="C3H1-type" evidence="7">
    <location>
        <begin position="288"/>
        <end position="311"/>
    </location>
</feature>
<evidence type="ECO:0000259" key="7">
    <source>
        <dbReference type="PROSITE" id="PS50103"/>
    </source>
</evidence>
<keyword evidence="9" id="KW-1185">Reference proteome</keyword>
<evidence type="ECO:0000256" key="5">
    <source>
        <dbReference type="PROSITE-ProRule" id="PRU00723"/>
    </source>
</evidence>
<feature type="zinc finger region" description="C3H1-type" evidence="5">
    <location>
        <begin position="312"/>
        <end position="338"/>
    </location>
</feature>
<dbReference type="AlphaFoldDB" id="A0A9P4IWR6"/>
<feature type="compositionally biased region" description="Polar residues" evidence="6">
    <location>
        <begin position="450"/>
        <end position="460"/>
    </location>
</feature>
<feature type="compositionally biased region" description="Polar residues" evidence="6">
    <location>
        <begin position="61"/>
        <end position="88"/>
    </location>
</feature>
<feature type="compositionally biased region" description="Acidic residues" evidence="6">
    <location>
        <begin position="407"/>
        <end position="438"/>
    </location>
</feature>
<dbReference type="FunFam" id="4.10.1000.10:FF:000022">
    <property type="entry name" value="Zinc finger CCCH domain-containing protein 7"/>
    <property type="match status" value="1"/>
</dbReference>
<feature type="zinc finger region" description="C3H1-type" evidence="5">
    <location>
        <begin position="339"/>
        <end position="367"/>
    </location>
</feature>
<dbReference type="PANTHER" id="PTHR46156">
    <property type="entry name" value="CCCH ZINGC FINGER"/>
    <property type="match status" value="1"/>
</dbReference>
<dbReference type="InterPro" id="IPR036855">
    <property type="entry name" value="Znf_CCCH_sf"/>
</dbReference>
<dbReference type="GO" id="GO:0005634">
    <property type="term" value="C:nucleus"/>
    <property type="evidence" value="ECO:0007669"/>
    <property type="project" value="TreeGrafter"/>
</dbReference>
<feature type="region of interest" description="Disordered" evidence="6">
    <location>
        <begin position="1"/>
        <end position="94"/>
    </location>
</feature>
<proteinExistence type="predicted"/>